<name>A0ABT9XDS5_9BACL</name>
<evidence type="ECO:0000256" key="4">
    <source>
        <dbReference type="PROSITE-ProRule" id="PRU00236"/>
    </source>
</evidence>
<evidence type="ECO:0000313" key="7">
    <source>
        <dbReference type="Proteomes" id="UP001232973"/>
    </source>
</evidence>
<protein>
    <recommendedName>
        <fullName evidence="1">protein acetyllysine N-acetyltransferase</fullName>
        <ecNumber evidence="1">2.3.1.286</ecNumber>
    </recommendedName>
</protein>
<feature type="binding site" evidence="4">
    <location>
        <position position="146"/>
    </location>
    <ligand>
        <name>Zn(2+)</name>
        <dbReference type="ChEBI" id="CHEBI:29105"/>
    </ligand>
</feature>
<feature type="domain" description="Deacetylase sirtuin-type" evidence="5">
    <location>
        <begin position="2"/>
        <end position="224"/>
    </location>
</feature>
<feature type="binding site" evidence="4">
    <location>
        <position position="123"/>
    </location>
    <ligand>
        <name>Zn(2+)</name>
        <dbReference type="ChEBI" id="CHEBI:29105"/>
    </ligand>
</feature>
<dbReference type="Gene3D" id="3.30.1600.10">
    <property type="entry name" value="SIR2/SIRT2 'Small Domain"/>
    <property type="match status" value="1"/>
</dbReference>
<dbReference type="InterPro" id="IPR050134">
    <property type="entry name" value="NAD-dep_sirtuin_deacylases"/>
</dbReference>
<evidence type="ECO:0000256" key="2">
    <source>
        <dbReference type="ARBA" id="ARBA00022679"/>
    </source>
</evidence>
<dbReference type="PANTHER" id="PTHR11085">
    <property type="entry name" value="NAD-DEPENDENT PROTEIN DEACYLASE SIRTUIN-5, MITOCHONDRIAL-RELATED"/>
    <property type="match status" value="1"/>
</dbReference>
<dbReference type="InterPro" id="IPR029035">
    <property type="entry name" value="DHS-like_NAD/FAD-binding_dom"/>
</dbReference>
<dbReference type="PANTHER" id="PTHR11085:SF10">
    <property type="entry name" value="NAD-DEPENDENT PROTEIN DEACYLASE SIRTUIN-5, MITOCHONDRIAL-RELATED"/>
    <property type="match status" value="1"/>
</dbReference>
<evidence type="ECO:0000256" key="1">
    <source>
        <dbReference type="ARBA" id="ARBA00012928"/>
    </source>
</evidence>
<dbReference type="PROSITE" id="PS50305">
    <property type="entry name" value="SIRTUIN"/>
    <property type="match status" value="1"/>
</dbReference>
<keyword evidence="3" id="KW-0520">NAD</keyword>
<dbReference type="Gene3D" id="3.40.50.1220">
    <property type="entry name" value="TPP-binding domain"/>
    <property type="match status" value="1"/>
</dbReference>
<keyword evidence="4" id="KW-0862">Zinc</keyword>
<reference evidence="6 7" key="1">
    <citation type="submission" date="2023-07" db="EMBL/GenBank/DDBJ databases">
        <title>Genomic Encyclopedia of Type Strains, Phase IV (KMG-IV): sequencing the most valuable type-strain genomes for metagenomic binning, comparative biology and taxonomic classification.</title>
        <authorList>
            <person name="Goeker M."/>
        </authorList>
    </citation>
    <scope>NUCLEOTIDE SEQUENCE [LARGE SCALE GENOMIC DNA]</scope>
    <source>
        <strain evidence="6 7">DSM 4006</strain>
    </source>
</reference>
<dbReference type="Proteomes" id="UP001232973">
    <property type="component" value="Unassembled WGS sequence"/>
</dbReference>
<evidence type="ECO:0000313" key="6">
    <source>
        <dbReference type="EMBL" id="MDQ0188454.1"/>
    </source>
</evidence>
<keyword evidence="4" id="KW-0479">Metal-binding</keyword>
<keyword evidence="7" id="KW-1185">Reference proteome</keyword>
<dbReference type="InterPro" id="IPR026590">
    <property type="entry name" value="Ssirtuin_cat_dom"/>
</dbReference>
<organism evidence="6 7">
    <name type="scientific">Alicyclobacillus cycloheptanicus</name>
    <dbReference type="NCBI Taxonomy" id="1457"/>
    <lineage>
        <taxon>Bacteria</taxon>
        <taxon>Bacillati</taxon>
        <taxon>Bacillota</taxon>
        <taxon>Bacilli</taxon>
        <taxon>Bacillales</taxon>
        <taxon>Alicyclobacillaceae</taxon>
        <taxon>Alicyclobacillus</taxon>
    </lineage>
</organism>
<feature type="binding site" evidence="4">
    <location>
        <position position="143"/>
    </location>
    <ligand>
        <name>Zn(2+)</name>
        <dbReference type="ChEBI" id="CHEBI:29105"/>
    </ligand>
</feature>
<evidence type="ECO:0000259" key="5">
    <source>
        <dbReference type="PROSITE" id="PS50305"/>
    </source>
</evidence>
<dbReference type="GO" id="GO:0016787">
    <property type="term" value="F:hydrolase activity"/>
    <property type="evidence" value="ECO:0007669"/>
    <property type="project" value="UniProtKB-KW"/>
</dbReference>
<accession>A0ABT9XDS5</accession>
<dbReference type="EC" id="2.3.1.286" evidence="1"/>
<comment type="caution">
    <text evidence="6">The sequence shown here is derived from an EMBL/GenBank/DDBJ whole genome shotgun (WGS) entry which is preliminary data.</text>
</comment>
<feature type="active site" description="Proton acceptor" evidence="4">
    <location>
        <position position="115"/>
    </location>
</feature>
<dbReference type="SUPFAM" id="SSF52467">
    <property type="entry name" value="DHS-like NAD/FAD-binding domain"/>
    <property type="match status" value="1"/>
</dbReference>
<feature type="binding site" evidence="4">
    <location>
        <position position="126"/>
    </location>
    <ligand>
        <name>Zn(2+)</name>
        <dbReference type="ChEBI" id="CHEBI:29105"/>
    </ligand>
</feature>
<sequence>MNFVLDTHLSELRAAIASCRFCVALTGAGISKASGLPLVNETVAGIRLRDLFRPQLLNTDPKRFYEAYRVILNEWRSSAPNPAHIALAKRGAWVITQNIDGLHRDAGSEHVIELHGNLRELRCPSCDQIYGSQLAWEAAVPRCPACKDVLRPGITLEGEEVRHFSRALDWVGRAEVLLIVGTKLEMEPVRRLPAVAKRNGARFIEVNRDAERILPKILSFETTR</sequence>
<dbReference type="Pfam" id="PF02146">
    <property type="entry name" value="SIR2"/>
    <property type="match status" value="1"/>
</dbReference>
<gene>
    <name evidence="6" type="ORF">J2S03_000258</name>
</gene>
<keyword evidence="6" id="KW-0378">Hydrolase</keyword>
<proteinExistence type="predicted"/>
<dbReference type="EMBL" id="JAUSTP010000001">
    <property type="protein sequence ID" value="MDQ0188454.1"/>
    <property type="molecule type" value="Genomic_DNA"/>
</dbReference>
<dbReference type="InterPro" id="IPR003000">
    <property type="entry name" value="Sirtuin"/>
</dbReference>
<keyword evidence="2" id="KW-0808">Transferase</keyword>
<dbReference type="RefSeq" id="WP_274455854.1">
    <property type="nucleotide sequence ID" value="NZ_CP067097.1"/>
</dbReference>
<dbReference type="InterPro" id="IPR026591">
    <property type="entry name" value="Sirtuin_cat_small_dom_sf"/>
</dbReference>
<evidence type="ECO:0000256" key="3">
    <source>
        <dbReference type="ARBA" id="ARBA00023027"/>
    </source>
</evidence>